<dbReference type="Proteomes" id="UP000827986">
    <property type="component" value="Unassembled WGS sequence"/>
</dbReference>
<gene>
    <name evidence="1" type="ORF">KIL84_014124</name>
</gene>
<name>A0A9D4B6X1_9SAUR</name>
<dbReference type="AlphaFoldDB" id="A0A9D4B6X1"/>
<organism evidence="1 2">
    <name type="scientific">Mauremys mutica</name>
    <name type="common">yellowpond turtle</name>
    <dbReference type="NCBI Taxonomy" id="74926"/>
    <lineage>
        <taxon>Eukaryota</taxon>
        <taxon>Metazoa</taxon>
        <taxon>Chordata</taxon>
        <taxon>Craniata</taxon>
        <taxon>Vertebrata</taxon>
        <taxon>Euteleostomi</taxon>
        <taxon>Archelosauria</taxon>
        <taxon>Testudinata</taxon>
        <taxon>Testudines</taxon>
        <taxon>Cryptodira</taxon>
        <taxon>Durocryptodira</taxon>
        <taxon>Testudinoidea</taxon>
        <taxon>Geoemydidae</taxon>
        <taxon>Geoemydinae</taxon>
        <taxon>Mauremys</taxon>
    </lineage>
</organism>
<evidence type="ECO:0000313" key="1">
    <source>
        <dbReference type="EMBL" id="KAH1183508.1"/>
    </source>
</evidence>
<protein>
    <submittedName>
        <fullName evidence="1">Uncharacterized protein</fullName>
    </submittedName>
</protein>
<comment type="caution">
    <text evidence="1">The sequence shown here is derived from an EMBL/GenBank/DDBJ whole genome shotgun (WGS) entry which is preliminary data.</text>
</comment>
<reference evidence="1" key="1">
    <citation type="submission" date="2021-09" db="EMBL/GenBank/DDBJ databases">
        <title>The genome of Mauremys mutica provides insights into the evolution of semi-aquatic lifestyle.</title>
        <authorList>
            <person name="Gong S."/>
            <person name="Gao Y."/>
        </authorList>
    </citation>
    <scope>NUCLEOTIDE SEQUENCE</scope>
    <source>
        <strain evidence="1">MM-2020</strain>
        <tissue evidence="1">Muscle</tissue>
    </source>
</reference>
<dbReference type="EMBL" id="JAHDVG010000465">
    <property type="protein sequence ID" value="KAH1183508.1"/>
    <property type="molecule type" value="Genomic_DNA"/>
</dbReference>
<evidence type="ECO:0000313" key="2">
    <source>
        <dbReference type="Proteomes" id="UP000827986"/>
    </source>
</evidence>
<accession>A0A9D4B6X1</accession>
<proteinExistence type="predicted"/>
<keyword evidence="2" id="KW-1185">Reference proteome</keyword>
<sequence length="157" mass="17157">MSLTLLRIAIIPIPAPRLARTTSPAQAAPEASSWDPLRQLTAPFLSQPHPGASCWLSRVPTLAQDTAGAGSWLWQAPGSVVAAERAPERDDCGGTRARLWLWEQWSVELDRGPRASLVCHHPVSPWGLPAPGLRQWEAPLFYLSHPTPRSDRSHVGP</sequence>